<protein>
    <submittedName>
        <fullName evidence="2">Signal peptide-domain containing protein</fullName>
    </submittedName>
</protein>
<accession>A0A368KW06</accession>
<dbReference type="AlphaFoldDB" id="A0A368KW06"/>
<dbReference type="EMBL" id="QPEX01000010">
    <property type="protein sequence ID" value="RCS54623.1"/>
    <property type="molecule type" value="Genomic_DNA"/>
</dbReference>
<reference evidence="2 3" key="1">
    <citation type="submission" date="2018-07" db="EMBL/GenBank/DDBJ databases">
        <title>Comparative genomes isolates from brazilian mangrove.</title>
        <authorList>
            <person name="De Araujo J.E."/>
            <person name="Taketani R.G."/>
            <person name="Silva M.C.P."/>
            <person name="Lourenco M.V."/>
            <person name="Oliveira V.M."/>
            <person name="Andreote F.D."/>
        </authorList>
    </citation>
    <scope>NUCLEOTIDE SEQUENCE [LARGE SCALE GENOMIC DNA]</scope>
    <source>
        <strain evidence="2 3">HEX PRIS-MGV</strain>
    </source>
</reference>
<gene>
    <name evidence="2" type="ORF">DTL42_05685</name>
</gene>
<dbReference type="SUPFAM" id="SSF75169">
    <property type="entry name" value="DsrEFH-like"/>
    <property type="match status" value="1"/>
</dbReference>
<dbReference type="OrthoDB" id="9812053at2"/>
<proteinExistence type="predicted"/>
<dbReference type="Proteomes" id="UP000253562">
    <property type="component" value="Unassembled WGS sequence"/>
</dbReference>
<evidence type="ECO:0000256" key="1">
    <source>
        <dbReference type="SAM" id="SignalP"/>
    </source>
</evidence>
<comment type="caution">
    <text evidence="2">The sequence shown here is derived from an EMBL/GenBank/DDBJ whole genome shotgun (WGS) entry which is preliminary data.</text>
</comment>
<feature type="chain" id="PRO_5016811915" evidence="1">
    <location>
        <begin position="27"/>
        <end position="154"/>
    </location>
</feature>
<evidence type="ECO:0000313" key="2">
    <source>
        <dbReference type="EMBL" id="RCS54623.1"/>
    </source>
</evidence>
<feature type="signal peptide" evidence="1">
    <location>
        <begin position="1"/>
        <end position="26"/>
    </location>
</feature>
<name>A0A368KW06_9BACT</name>
<organism evidence="2 3">
    <name type="scientific">Bremerella cremea</name>
    <dbReference type="NCBI Taxonomy" id="1031537"/>
    <lineage>
        <taxon>Bacteria</taxon>
        <taxon>Pseudomonadati</taxon>
        <taxon>Planctomycetota</taxon>
        <taxon>Planctomycetia</taxon>
        <taxon>Pirellulales</taxon>
        <taxon>Pirellulaceae</taxon>
        <taxon>Bremerella</taxon>
    </lineage>
</organism>
<dbReference type="RefSeq" id="WP_114367688.1">
    <property type="nucleotide sequence ID" value="NZ_QPEX01000010.1"/>
</dbReference>
<dbReference type="Pfam" id="PF02635">
    <property type="entry name" value="DsrE"/>
    <property type="match status" value="1"/>
</dbReference>
<dbReference type="InterPro" id="IPR003787">
    <property type="entry name" value="Sulphur_relay_DsrE/F-like"/>
</dbReference>
<sequence length="154" mass="16359">MKTRFVIPLVLCLGCLGILLTQPEVAPAKQDSATSQAAVVHLSHFTDDLHRASMGLKIANLMQENGVATTLFLDIEGARIGDTRQSLDVVWGASDTTLAKLYNDFVANGGVVVVCPHCAKAAGLDAQHLRKGAIIATQGDIVDLFVTADKVVDY</sequence>
<evidence type="ECO:0000313" key="3">
    <source>
        <dbReference type="Proteomes" id="UP000253562"/>
    </source>
</evidence>
<dbReference type="Gene3D" id="3.40.1260.10">
    <property type="entry name" value="DsrEFH-like"/>
    <property type="match status" value="1"/>
</dbReference>
<dbReference type="InterPro" id="IPR027396">
    <property type="entry name" value="DsrEFH-like"/>
</dbReference>
<keyword evidence="1" id="KW-0732">Signal</keyword>